<keyword evidence="1" id="KW-0472">Membrane</keyword>
<proteinExistence type="predicted"/>
<keyword evidence="1" id="KW-1133">Transmembrane helix</keyword>
<feature type="transmembrane region" description="Helical" evidence="1">
    <location>
        <begin position="27"/>
        <end position="46"/>
    </location>
</feature>
<gene>
    <name evidence="2" type="ORF">COW97_03030</name>
</gene>
<sequence length="76" mass="8577">MEPDGLPNIEDRQPKIDFKKIIEVIKVLGYSLVFSVLLLVVIMAILNKNINLSKIFNSTDSKAEIIKQLKAIPLNK</sequence>
<accession>A0A2H0C060</accession>
<evidence type="ECO:0000256" key="1">
    <source>
        <dbReference type="SAM" id="Phobius"/>
    </source>
</evidence>
<keyword evidence="1" id="KW-0812">Transmembrane</keyword>
<reference evidence="2 3" key="1">
    <citation type="submission" date="2017-09" db="EMBL/GenBank/DDBJ databases">
        <title>Depth-based differentiation of microbial function through sediment-hosted aquifers and enrichment of novel symbionts in the deep terrestrial subsurface.</title>
        <authorList>
            <person name="Probst A.J."/>
            <person name="Ladd B."/>
            <person name="Jarett J.K."/>
            <person name="Geller-Mcgrath D.E."/>
            <person name="Sieber C.M."/>
            <person name="Emerson J.B."/>
            <person name="Anantharaman K."/>
            <person name="Thomas B.C."/>
            <person name="Malmstrom R."/>
            <person name="Stieglmeier M."/>
            <person name="Klingl A."/>
            <person name="Woyke T."/>
            <person name="Ryan C.M."/>
            <person name="Banfield J.F."/>
        </authorList>
    </citation>
    <scope>NUCLEOTIDE SEQUENCE [LARGE SCALE GENOMIC DNA]</scope>
    <source>
        <strain evidence="2">CG22_combo_CG10-13_8_21_14_all_34_12</strain>
    </source>
</reference>
<name>A0A2H0C060_9BACT</name>
<protein>
    <submittedName>
        <fullName evidence="2">Uncharacterized protein</fullName>
    </submittedName>
</protein>
<dbReference type="AlphaFoldDB" id="A0A2H0C060"/>
<dbReference type="Proteomes" id="UP000229699">
    <property type="component" value="Unassembled WGS sequence"/>
</dbReference>
<comment type="caution">
    <text evidence="2">The sequence shown here is derived from an EMBL/GenBank/DDBJ whole genome shotgun (WGS) entry which is preliminary data.</text>
</comment>
<dbReference type="EMBL" id="PCTC01000065">
    <property type="protein sequence ID" value="PIP63336.1"/>
    <property type="molecule type" value="Genomic_DNA"/>
</dbReference>
<evidence type="ECO:0000313" key="3">
    <source>
        <dbReference type="Proteomes" id="UP000229699"/>
    </source>
</evidence>
<evidence type="ECO:0000313" key="2">
    <source>
        <dbReference type="EMBL" id="PIP63336.1"/>
    </source>
</evidence>
<organism evidence="2 3">
    <name type="scientific">Candidatus Roizmanbacteria bacterium CG22_combo_CG10-13_8_21_14_all_34_12</name>
    <dbReference type="NCBI Taxonomy" id="1974860"/>
    <lineage>
        <taxon>Bacteria</taxon>
        <taxon>Candidatus Roizmaniibacteriota</taxon>
    </lineage>
</organism>